<keyword evidence="1" id="KW-0472">Membrane</keyword>
<keyword evidence="3" id="KW-0378">Hydrolase</keyword>
<dbReference type="AlphaFoldDB" id="A0A2P6FE74"/>
<keyword evidence="1" id="KW-1133">Transmembrane helix</keyword>
<dbReference type="SUPFAM" id="SSF53474">
    <property type="entry name" value="alpha/beta-Hydrolases"/>
    <property type="match status" value="1"/>
</dbReference>
<dbReference type="OrthoDB" id="9776685at2"/>
<keyword evidence="1" id="KW-0812">Transmembrane</keyword>
<evidence type="ECO:0000313" key="4">
    <source>
        <dbReference type="Proteomes" id="UP000031565"/>
    </source>
</evidence>
<dbReference type="InterPro" id="IPR029058">
    <property type="entry name" value="AB_hydrolase_fold"/>
</dbReference>
<evidence type="ECO:0000259" key="2">
    <source>
        <dbReference type="Pfam" id="PF00561"/>
    </source>
</evidence>
<dbReference type="Pfam" id="PF00561">
    <property type="entry name" value="Abhydrolase_1"/>
    <property type="match status" value="1"/>
</dbReference>
<dbReference type="STRING" id="2138.SMSRO_v1c15380"/>
<feature type="domain" description="AB hydrolase-1" evidence="2">
    <location>
        <begin position="112"/>
        <end position="239"/>
    </location>
</feature>
<accession>A0A2P6FE74</accession>
<name>A0A2P6FE74_9MOLU</name>
<comment type="caution">
    <text evidence="3">The sequence shown here is derived from an EMBL/GenBank/DDBJ whole genome shotgun (WGS) entry which is preliminary data.</text>
</comment>
<feature type="transmembrane region" description="Helical" evidence="1">
    <location>
        <begin position="20"/>
        <end position="48"/>
    </location>
</feature>
<protein>
    <submittedName>
        <fullName evidence="3">Alpha/beta hydrolase family</fullName>
    </submittedName>
</protein>
<dbReference type="GO" id="GO:0016787">
    <property type="term" value="F:hydrolase activity"/>
    <property type="evidence" value="ECO:0007669"/>
    <property type="project" value="UniProtKB-KW"/>
</dbReference>
<organism evidence="3 4">
    <name type="scientific">Spiroplasma poulsonii</name>
    <dbReference type="NCBI Taxonomy" id="2138"/>
    <lineage>
        <taxon>Bacteria</taxon>
        <taxon>Bacillati</taxon>
        <taxon>Mycoplasmatota</taxon>
        <taxon>Mollicutes</taxon>
        <taxon>Entomoplasmatales</taxon>
        <taxon>Spiroplasmataceae</taxon>
        <taxon>Spiroplasma</taxon>
    </lineage>
</organism>
<proteinExistence type="predicted"/>
<reference evidence="3 4" key="1">
    <citation type="journal article" date="2015" name="MBio">
        <title>Genome sequence of the Drosophila melanogaster male-killing Spiroplasma strain MSRO endosymbiont.</title>
        <authorList>
            <person name="Paredes J.C."/>
            <person name="Herren J.K."/>
            <person name="Schupfer F."/>
            <person name="Marin R."/>
            <person name="Claverol S."/>
            <person name="Kuo C.H."/>
            <person name="Lemaitre B."/>
            <person name="Beven L."/>
        </authorList>
    </citation>
    <scope>NUCLEOTIDE SEQUENCE [LARGE SCALE GENOMIC DNA]</scope>
    <source>
        <strain evidence="3 4">MSRO</strain>
    </source>
</reference>
<dbReference type="InterPro" id="IPR052920">
    <property type="entry name" value="DNA-binding_regulatory"/>
</dbReference>
<evidence type="ECO:0000256" key="1">
    <source>
        <dbReference type="SAM" id="Phobius"/>
    </source>
</evidence>
<evidence type="ECO:0000313" key="3">
    <source>
        <dbReference type="EMBL" id="PQM31759.1"/>
    </source>
</evidence>
<dbReference type="Proteomes" id="UP000031565">
    <property type="component" value="Unassembled WGS sequence"/>
</dbReference>
<keyword evidence="4" id="KW-1185">Reference proteome</keyword>
<dbReference type="RefSeq" id="WP_040093748.1">
    <property type="nucleotide sequence ID" value="NZ_CM020866.1"/>
</dbReference>
<gene>
    <name evidence="3" type="ORF">SMSRO_SF016120</name>
</gene>
<sequence>MEANYKKSLRKLRQYNYTFFKVLLVIILFPIVLLLSFICSKVFVPYLFEYKRSGIDQNNVELNTLQQLEADVKAKKLKDFVINENDLQESFIEFNNNKISTLTLEHPTSTKWVVGLHGFKRNKYIGLRNIYHFYQSGYNILTFDAYAHGNTYGNKSDLGVTNSIILNFLITWLKQNKNPSVIGVFGISMGASTALWFAHQFYYENKIDWLIVDCPFSQPVQQIRAFLRKYVKLPWWLISLGINRNFRKHSKTNLKHMNLLKENQRLKDLPILFIHGTKDSFVKYHNSVVMYYLQQQESQKSEIFLVNKAEHTGAIVVDQNAYKEKTLAFAKKWDLNFSEKNLIV</sequence>
<dbReference type="PANTHER" id="PTHR43358:SF4">
    <property type="entry name" value="ALPHA_BETA HYDROLASE FOLD-1 DOMAIN-CONTAINING PROTEIN"/>
    <property type="match status" value="1"/>
</dbReference>
<dbReference type="EMBL" id="JTLV02000001">
    <property type="protein sequence ID" value="PQM31759.1"/>
    <property type="molecule type" value="Genomic_DNA"/>
</dbReference>
<dbReference type="InterPro" id="IPR000073">
    <property type="entry name" value="AB_hydrolase_1"/>
</dbReference>
<dbReference type="Gene3D" id="3.40.50.1820">
    <property type="entry name" value="alpha/beta hydrolase"/>
    <property type="match status" value="1"/>
</dbReference>
<dbReference type="PANTHER" id="PTHR43358">
    <property type="entry name" value="ALPHA/BETA-HYDROLASE"/>
    <property type="match status" value="1"/>
</dbReference>